<protein>
    <submittedName>
        <fullName evidence="2">DUF1275 domain-containing protein</fullName>
    </submittedName>
</protein>
<accession>A0A967B8W1</accession>
<evidence type="ECO:0000313" key="2">
    <source>
        <dbReference type="EMBL" id="NHO52623.1"/>
    </source>
</evidence>
<name>A0A967B8W1_9PROT</name>
<gene>
    <name evidence="2" type="ORF">GOB87_01410</name>
</gene>
<dbReference type="AlphaFoldDB" id="A0A967B8W1"/>
<evidence type="ECO:0000256" key="1">
    <source>
        <dbReference type="SAM" id="Phobius"/>
    </source>
</evidence>
<sequence>MLWHEGDERDSTADLKLGCSLSAVAGSINVAGFLAVGFYSANMTGNVSIIASALEQGKIEDVLLVAALIGTFVLGAFLATVLMNAGRRRELRSIHAWSIMLEAGLLAALGVFVIIHPQENTQPVMVYGFSFLMGLQNATVTRISNARVRTTHVTGLLTDIGTELADWLGGRFVPLDSKERRDSREKLRLHAAIVLSFVIGGTIGAVFYTRWHGYFLVFVALFLAALVIVGADRQNS</sequence>
<feature type="transmembrane region" description="Helical" evidence="1">
    <location>
        <begin position="21"/>
        <end position="42"/>
    </location>
</feature>
<dbReference type="EMBL" id="WOTH01000002">
    <property type="protein sequence ID" value="NHO52623.1"/>
    <property type="molecule type" value="Genomic_DNA"/>
</dbReference>
<proteinExistence type="predicted"/>
<reference evidence="2" key="1">
    <citation type="submission" date="2019-11" db="EMBL/GenBank/DDBJ databases">
        <title>Description of new Acetobacter species.</title>
        <authorList>
            <person name="Cleenwerck I."/>
            <person name="Sombolestani A.S."/>
        </authorList>
    </citation>
    <scope>NUCLEOTIDE SEQUENCE</scope>
    <source>
        <strain evidence="2">LMG 1626</strain>
    </source>
</reference>
<keyword evidence="1" id="KW-0472">Membrane</keyword>
<dbReference type="PANTHER" id="PTHR37314:SF4">
    <property type="entry name" value="UPF0700 TRANSMEMBRANE PROTEIN YOAK"/>
    <property type="match status" value="1"/>
</dbReference>
<dbReference type="Pfam" id="PF06912">
    <property type="entry name" value="DUF1275"/>
    <property type="match status" value="1"/>
</dbReference>
<comment type="caution">
    <text evidence="2">The sequence shown here is derived from an EMBL/GenBank/DDBJ whole genome shotgun (WGS) entry which is preliminary data.</text>
</comment>
<keyword evidence="3" id="KW-1185">Reference proteome</keyword>
<feature type="transmembrane region" description="Helical" evidence="1">
    <location>
        <begin position="187"/>
        <end position="208"/>
    </location>
</feature>
<dbReference type="RefSeq" id="WP_166312763.1">
    <property type="nucleotide sequence ID" value="NZ_WOTH01000002.1"/>
</dbReference>
<organism evidence="2 3">
    <name type="scientific">Acetobacter estunensis</name>
    <dbReference type="NCBI Taxonomy" id="104097"/>
    <lineage>
        <taxon>Bacteria</taxon>
        <taxon>Pseudomonadati</taxon>
        <taxon>Pseudomonadota</taxon>
        <taxon>Alphaproteobacteria</taxon>
        <taxon>Acetobacterales</taxon>
        <taxon>Acetobacteraceae</taxon>
        <taxon>Acetobacter</taxon>
    </lineage>
</organism>
<dbReference type="InterPro" id="IPR010699">
    <property type="entry name" value="DUF1275"/>
</dbReference>
<feature type="transmembrane region" description="Helical" evidence="1">
    <location>
        <begin position="94"/>
        <end position="115"/>
    </location>
</feature>
<keyword evidence="1" id="KW-0812">Transmembrane</keyword>
<feature type="transmembrane region" description="Helical" evidence="1">
    <location>
        <begin position="214"/>
        <end position="231"/>
    </location>
</feature>
<feature type="transmembrane region" description="Helical" evidence="1">
    <location>
        <begin position="62"/>
        <end position="82"/>
    </location>
</feature>
<dbReference type="PANTHER" id="PTHR37314">
    <property type="entry name" value="SLR0142 PROTEIN"/>
    <property type="match status" value="1"/>
</dbReference>
<evidence type="ECO:0000313" key="3">
    <source>
        <dbReference type="Proteomes" id="UP000597459"/>
    </source>
</evidence>
<keyword evidence="1" id="KW-1133">Transmembrane helix</keyword>
<dbReference type="Proteomes" id="UP000597459">
    <property type="component" value="Unassembled WGS sequence"/>
</dbReference>